<protein>
    <submittedName>
        <fullName evidence="2">Uncharacterized protein</fullName>
    </submittedName>
</protein>
<proteinExistence type="predicted"/>
<evidence type="ECO:0000313" key="2">
    <source>
        <dbReference type="EMBL" id="KAF4623298.1"/>
    </source>
</evidence>
<evidence type="ECO:0000256" key="1">
    <source>
        <dbReference type="SAM" id="MobiDB-lite"/>
    </source>
</evidence>
<feature type="compositionally biased region" description="Polar residues" evidence="1">
    <location>
        <begin position="371"/>
        <end position="382"/>
    </location>
</feature>
<name>A0A8H4R6K2_9AGAR</name>
<keyword evidence="3" id="KW-1185">Reference proteome</keyword>
<feature type="compositionally biased region" description="Polar residues" evidence="1">
    <location>
        <begin position="350"/>
        <end position="360"/>
    </location>
</feature>
<dbReference type="AlphaFoldDB" id="A0A8H4R6K2"/>
<accession>A0A8H4R6K2</accession>
<sequence length="382" mass="42891">MASASFTLTNPQDYDLQQLIQVTRESLALLKPWTVVKPSSDPPKTEQDTLVKGIALQASKYVAAIQMGVAAAYSGFTVTEEVLFLADLDTVEEEEDILQYLKGMNELANQARENANKAFEAFRNVRTDIYATVTKLNPEALDKNYKPAQRKFPNLPLFKHADIETLAKFADQISAYANWWDRMKIETHPPFRSGQPVEEYLAVFKDPTLIRRWKNLRAQYAAYVQMITEMEDADPHFFTGSWRAQTPNSTLSSAPSPSRQLLPAAPTLVEQSERVVGPSPSAPSSPTPSHPESVKPNDKPSPESPKPNNKRHIKDLSSQFVDYFSKAFPRVMGRLKLGSRVRKVFRRTTLDQNNNTKTTDPSPSKPSPVPNQTRNTPKTSVK</sequence>
<evidence type="ECO:0000313" key="3">
    <source>
        <dbReference type="Proteomes" id="UP000521872"/>
    </source>
</evidence>
<dbReference type="Proteomes" id="UP000521872">
    <property type="component" value="Unassembled WGS sequence"/>
</dbReference>
<feature type="compositionally biased region" description="Polar residues" evidence="1">
    <location>
        <begin position="242"/>
        <end position="259"/>
    </location>
</feature>
<feature type="compositionally biased region" description="Pro residues" evidence="1">
    <location>
        <begin position="280"/>
        <end position="289"/>
    </location>
</feature>
<reference evidence="2 3" key="1">
    <citation type="submission" date="2019-12" db="EMBL/GenBank/DDBJ databases">
        <authorList>
            <person name="Floudas D."/>
            <person name="Bentzer J."/>
            <person name="Ahren D."/>
            <person name="Johansson T."/>
            <person name="Persson P."/>
            <person name="Tunlid A."/>
        </authorList>
    </citation>
    <scope>NUCLEOTIDE SEQUENCE [LARGE SCALE GENOMIC DNA]</scope>
    <source>
        <strain evidence="2 3">CBS 102.39</strain>
    </source>
</reference>
<feature type="region of interest" description="Disordered" evidence="1">
    <location>
        <begin position="239"/>
        <end position="312"/>
    </location>
</feature>
<feature type="compositionally biased region" description="Basic and acidic residues" evidence="1">
    <location>
        <begin position="292"/>
        <end position="301"/>
    </location>
</feature>
<comment type="caution">
    <text evidence="2">The sequence shown here is derived from an EMBL/GenBank/DDBJ whole genome shotgun (WGS) entry which is preliminary data.</text>
</comment>
<feature type="region of interest" description="Disordered" evidence="1">
    <location>
        <begin position="344"/>
        <end position="382"/>
    </location>
</feature>
<organism evidence="2 3">
    <name type="scientific">Agrocybe pediades</name>
    <dbReference type="NCBI Taxonomy" id="84607"/>
    <lineage>
        <taxon>Eukaryota</taxon>
        <taxon>Fungi</taxon>
        <taxon>Dikarya</taxon>
        <taxon>Basidiomycota</taxon>
        <taxon>Agaricomycotina</taxon>
        <taxon>Agaricomycetes</taxon>
        <taxon>Agaricomycetidae</taxon>
        <taxon>Agaricales</taxon>
        <taxon>Agaricineae</taxon>
        <taxon>Strophariaceae</taxon>
        <taxon>Agrocybe</taxon>
    </lineage>
</organism>
<dbReference type="EMBL" id="JAACJL010000001">
    <property type="protein sequence ID" value="KAF4623298.1"/>
    <property type="molecule type" value="Genomic_DNA"/>
</dbReference>
<gene>
    <name evidence="2" type="ORF">D9613_002301</name>
</gene>